<protein>
    <submittedName>
        <fullName evidence="4">Helix-turn-helix domain-containing protein</fullName>
    </submittedName>
</protein>
<dbReference type="PANTHER" id="PTHR46558">
    <property type="entry name" value="TRACRIPTIONAL REGULATORY PROTEIN-RELATED-RELATED"/>
    <property type="match status" value="1"/>
</dbReference>
<feature type="domain" description="HTH cro/C1-type" evidence="3">
    <location>
        <begin position="7"/>
        <end position="61"/>
    </location>
</feature>
<dbReference type="EMBL" id="JAKUDL010000002">
    <property type="protein sequence ID" value="MCH4294416.1"/>
    <property type="molecule type" value="Genomic_DNA"/>
</dbReference>
<dbReference type="PROSITE" id="PS50943">
    <property type="entry name" value="HTH_CROC1"/>
    <property type="match status" value="1"/>
</dbReference>
<evidence type="ECO:0000259" key="3">
    <source>
        <dbReference type="PROSITE" id="PS50943"/>
    </source>
</evidence>
<organism evidence="4 6">
    <name type="scientific">Shewanella zhuhaiensis</name>
    <dbReference type="NCBI Taxonomy" id="2919576"/>
    <lineage>
        <taxon>Bacteria</taxon>
        <taxon>Pseudomonadati</taxon>
        <taxon>Pseudomonadota</taxon>
        <taxon>Gammaproteobacteria</taxon>
        <taxon>Alteromonadales</taxon>
        <taxon>Shewanellaceae</taxon>
        <taxon>Shewanella</taxon>
    </lineage>
</organism>
<dbReference type="Gene3D" id="1.10.260.40">
    <property type="entry name" value="lambda repressor-like DNA-binding domains"/>
    <property type="match status" value="1"/>
</dbReference>
<dbReference type="PANTHER" id="PTHR46558:SF11">
    <property type="entry name" value="HTH-TYPE TRANSCRIPTIONAL REGULATOR XRE"/>
    <property type="match status" value="1"/>
</dbReference>
<dbReference type="InterPro" id="IPR010982">
    <property type="entry name" value="Lambda_DNA-bd_dom_sf"/>
</dbReference>
<feature type="region of interest" description="Disordered" evidence="2">
    <location>
        <begin position="128"/>
        <end position="152"/>
    </location>
</feature>
<dbReference type="AlphaFoldDB" id="A0AAJ1BGP9"/>
<dbReference type="Pfam" id="PF01381">
    <property type="entry name" value="HTH_3"/>
    <property type="match status" value="1"/>
</dbReference>
<dbReference type="CDD" id="cd00093">
    <property type="entry name" value="HTH_XRE"/>
    <property type="match status" value="1"/>
</dbReference>
<reference evidence="4 6" key="1">
    <citation type="submission" date="2022-02" db="EMBL/GenBank/DDBJ databases">
        <title>The genome sequence of Shewanella sp. 3B26.</title>
        <authorList>
            <person name="Du J."/>
        </authorList>
    </citation>
    <scope>NUCLEOTIDE SEQUENCE [LARGE SCALE GENOMIC DNA]</scope>
    <source>
        <strain evidence="4 6">3B26</strain>
    </source>
</reference>
<evidence type="ECO:0000256" key="1">
    <source>
        <dbReference type="ARBA" id="ARBA00023125"/>
    </source>
</evidence>
<dbReference type="RefSeq" id="WP_240590769.1">
    <property type="nucleotide sequence ID" value="NZ_JAKUDL010000002.1"/>
</dbReference>
<evidence type="ECO:0000313" key="6">
    <source>
        <dbReference type="Proteomes" id="UP001297581"/>
    </source>
</evidence>
<evidence type="ECO:0000313" key="4">
    <source>
        <dbReference type="EMBL" id="MCH4294416.1"/>
    </source>
</evidence>
<comment type="caution">
    <text evidence="4">The sequence shown here is derived from an EMBL/GenBank/DDBJ whole genome shotgun (WGS) entry which is preliminary data.</text>
</comment>
<dbReference type="SMART" id="SM00530">
    <property type="entry name" value="HTH_XRE"/>
    <property type="match status" value="1"/>
</dbReference>
<dbReference type="Proteomes" id="UP001297581">
    <property type="component" value="Unassembled WGS sequence"/>
</dbReference>
<proteinExistence type="predicted"/>
<evidence type="ECO:0000313" key="5">
    <source>
        <dbReference type="EMBL" id="MCH4294421.1"/>
    </source>
</evidence>
<sequence>MSIGSVIKDRRIALNLKQEDVADKVGVTVQTYGKWENDKTEPKASQVSALSKILRVSERDICSGERTDGSDIDPISFMRHIASARRLIDDVSYSLMIYDHMDDPHGFIATLESELKKRHGFGVKEVQQQEVDPSDYDAAVGETQAENSMNRV</sequence>
<gene>
    <name evidence="4" type="ORF">MJ923_08885</name>
    <name evidence="5" type="ORF">MJ923_08910</name>
</gene>
<evidence type="ECO:0000256" key="2">
    <source>
        <dbReference type="SAM" id="MobiDB-lite"/>
    </source>
</evidence>
<dbReference type="InterPro" id="IPR001387">
    <property type="entry name" value="Cro/C1-type_HTH"/>
</dbReference>
<keyword evidence="1" id="KW-0238">DNA-binding</keyword>
<name>A0AAJ1BGP9_9GAMM</name>
<dbReference type="GO" id="GO:0003677">
    <property type="term" value="F:DNA binding"/>
    <property type="evidence" value="ECO:0007669"/>
    <property type="project" value="UniProtKB-KW"/>
</dbReference>
<dbReference type="SUPFAM" id="SSF47413">
    <property type="entry name" value="lambda repressor-like DNA-binding domains"/>
    <property type="match status" value="1"/>
</dbReference>
<keyword evidence="6" id="KW-1185">Reference proteome</keyword>
<dbReference type="EMBL" id="JAKUDL010000002">
    <property type="protein sequence ID" value="MCH4294421.1"/>
    <property type="molecule type" value="Genomic_DNA"/>
</dbReference>
<accession>A0AAJ1BGP9</accession>